<evidence type="ECO:0000256" key="1">
    <source>
        <dbReference type="ARBA" id="ARBA00022679"/>
    </source>
</evidence>
<dbReference type="CDD" id="cd03801">
    <property type="entry name" value="GT4_PimA-like"/>
    <property type="match status" value="1"/>
</dbReference>
<evidence type="ECO:0000313" key="4">
    <source>
        <dbReference type="Proteomes" id="UP000320496"/>
    </source>
</evidence>
<dbReference type="KEGG" id="mri:Mal4_01930"/>
<dbReference type="Pfam" id="PF00534">
    <property type="entry name" value="Glycos_transf_1"/>
    <property type="match status" value="1"/>
</dbReference>
<dbReference type="Gene3D" id="3.40.50.2000">
    <property type="entry name" value="Glycogen Phosphorylase B"/>
    <property type="match status" value="1"/>
</dbReference>
<organism evidence="3 4">
    <name type="scientific">Maioricimonas rarisocia</name>
    <dbReference type="NCBI Taxonomy" id="2528026"/>
    <lineage>
        <taxon>Bacteria</taxon>
        <taxon>Pseudomonadati</taxon>
        <taxon>Planctomycetota</taxon>
        <taxon>Planctomycetia</taxon>
        <taxon>Planctomycetales</taxon>
        <taxon>Planctomycetaceae</taxon>
        <taxon>Maioricimonas</taxon>
    </lineage>
</organism>
<dbReference type="PANTHER" id="PTHR46401">
    <property type="entry name" value="GLYCOSYLTRANSFERASE WBBK-RELATED"/>
    <property type="match status" value="1"/>
</dbReference>
<reference evidence="3 4" key="1">
    <citation type="submission" date="2019-02" db="EMBL/GenBank/DDBJ databases">
        <title>Deep-cultivation of Planctomycetes and their phenomic and genomic characterization uncovers novel biology.</title>
        <authorList>
            <person name="Wiegand S."/>
            <person name="Jogler M."/>
            <person name="Boedeker C."/>
            <person name="Pinto D."/>
            <person name="Vollmers J."/>
            <person name="Rivas-Marin E."/>
            <person name="Kohn T."/>
            <person name="Peeters S.H."/>
            <person name="Heuer A."/>
            <person name="Rast P."/>
            <person name="Oberbeckmann S."/>
            <person name="Bunk B."/>
            <person name="Jeske O."/>
            <person name="Meyerdierks A."/>
            <person name="Storesund J.E."/>
            <person name="Kallscheuer N."/>
            <person name="Luecker S."/>
            <person name="Lage O.M."/>
            <person name="Pohl T."/>
            <person name="Merkel B.J."/>
            <person name="Hornburger P."/>
            <person name="Mueller R.-W."/>
            <person name="Bruemmer F."/>
            <person name="Labrenz M."/>
            <person name="Spormann A.M."/>
            <person name="Op den Camp H."/>
            <person name="Overmann J."/>
            <person name="Amann R."/>
            <person name="Jetten M.S.M."/>
            <person name="Mascher T."/>
            <person name="Medema M.H."/>
            <person name="Devos D.P."/>
            <person name="Kaster A.-K."/>
            <person name="Ovreas L."/>
            <person name="Rohde M."/>
            <person name="Galperin M.Y."/>
            <person name="Jogler C."/>
        </authorList>
    </citation>
    <scope>NUCLEOTIDE SEQUENCE [LARGE SCALE GENOMIC DNA]</scope>
    <source>
        <strain evidence="3 4">Mal4</strain>
    </source>
</reference>
<dbReference type="EMBL" id="CP036275">
    <property type="protein sequence ID" value="QDU35911.1"/>
    <property type="molecule type" value="Genomic_DNA"/>
</dbReference>
<dbReference type="GO" id="GO:0009103">
    <property type="term" value="P:lipopolysaccharide biosynthetic process"/>
    <property type="evidence" value="ECO:0007669"/>
    <property type="project" value="TreeGrafter"/>
</dbReference>
<dbReference type="PANTHER" id="PTHR46401:SF2">
    <property type="entry name" value="GLYCOSYLTRANSFERASE WBBK-RELATED"/>
    <property type="match status" value="1"/>
</dbReference>
<dbReference type="SUPFAM" id="SSF53756">
    <property type="entry name" value="UDP-Glycosyltransferase/glycogen phosphorylase"/>
    <property type="match status" value="1"/>
</dbReference>
<proteinExistence type="predicted"/>
<dbReference type="Proteomes" id="UP000320496">
    <property type="component" value="Chromosome"/>
</dbReference>
<dbReference type="OrthoDB" id="9762705at2"/>
<name>A0A517Z0A1_9PLAN</name>
<gene>
    <name evidence="3" type="ORF">Mal4_01930</name>
</gene>
<dbReference type="RefSeq" id="WP_145366628.1">
    <property type="nucleotide sequence ID" value="NZ_CP036275.1"/>
</dbReference>
<dbReference type="AlphaFoldDB" id="A0A517Z0A1"/>
<dbReference type="GO" id="GO:0016757">
    <property type="term" value="F:glycosyltransferase activity"/>
    <property type="evidence" value="ECO:0007669"/>
    <property type="project" value="InterPro"/>
</dbReference>
<accession>A0A517Z0A1</accession>
<feature type="domain" description="Glycosyl transferase family 1" evidence="2">
    <location>
        <begin position="221"/>
        <end position="399"/>
    </location>
</feature>
<dbReference type="InterPro" id="IPR001296">
    <property type="entry name" value="Glyco_trans_1"/>
</dbReference>
<protein>
    <submittedName>
        <fullName evidence="3">Glycosyl transferases group 1</fullName>
    </submittedName>
</protein>
<sequence>MLQLPERPVKRIGFVSFRISGTDGVSLEIGKWTEILERMGYECFFVCGHSDRPEEKTFQIEEADFRHPDVAEINRECFGRIHRSPQVSSLIRSTATTIKEQLYTAIHSLNLDLLIAENCLTIPMNIPLGSALEDFVMETRMPCIAHHHDFVWERQRYMVNAVQDYLHAIFPPPLPEIGHIVISSVAGEEFGRRTGLQYRVVPNVMNFDEPPPGPDEYSSDFRESFGIGPDDFLILQPTRVVPRKGIEHTIELIRRLDDPRCKLMITHNHTDEGSGYYERIRSYARLLGVEVIFATERICSRRHVKSDGRKCYSIWDAYPHADLIAYPSTYEGFGNAFLEAVHFRKPVFCNRYTIFQTDIEPLGFRCAAMDGFLTDRAVEEVRALLFDNDRREVMVEHNYQLARRYFSYHRVENELRSLLSPPWAAGRC</sequence>
<evidence type="ECO:0000259" key="2">
    <source>
        <dbReference type="Pfam" id="PF00534"/>
    </source>
</evidence>
<keyword evidence="4" id="KW-1185">Reference proteome</keyword>
<evidence type="ECO:0000313" key="3">
    <source>
        <dbReference type="EMBL" id="QDU35911.1"/>
    </source>
</evidence>
<keyword evidence="1 3" id="KW-0808">Transferase</keyword>